<gene>
    <name evidence="1" type="ORF">NQ315_006715</name>
</gene>
<accession>A0AAV8WBS1</accession>
<proteinExistence type="predicted"/>
<comment type="caution">
    <text evidence="1">The sequence shown here is derived from an EMBL/GenBank/DDBJ whole genome shotgun (WGS) entry which is preliminary data.</text>
</comment>
<dbReference type="EMBL" id="JANEYG010000003">
    <property type="protein sequence ID" value="KAJ8923939.1"/>
    <property type="molecule type" value="Genomic_DNA"/>
</dbReference>
<reference evidence="1 2" key="1">
    <citation type="journal article" date="2023" name="Insect Mol. Biol.">
        <title>Genome sequencing provides insights into the evolution of gene families encoding plant cell wall-degrading enzymes in longhorned beetles.</title>
        <authorList>
            <person name="Shin N.R."/>
            <person name="Okamura Y."/>
            <person name="Kirsch R."/>
            <person name="Pauchet Y."/>
        </authorList>
    </citation>
    <scope>NUCLEOTIDE SEQUENCE [LARGE SCALE GENOMIC DNA]</scope>
    <source>
        <strain evidence="1">EAD_L_NR</strain>
    </source>
</reference>
<keyword evidence="2" id="KW-1185">Reference proteome</keyword>
<dbReference type="AlphaFoldDB" id="A0AAV8WBS1"/>
<protein>
    <submittedName>
        <fullName evidence="1">Uncharacterized protein</fullName>
    </submittedName>
</protein>
<evidence type="ECO:0000313" key="2">
    <source>
        <dbReference type="Proteomes" id="UP001159042"/>
    </source>
</evidence>
<evidence type="ECO:0000313" key="1">
    <source>
        <dbReference type="EMBL" id="KAJ8923939.1"/>
    </source>
</evidence>
<organism evidence="1 2">
    <name type="scientific">Exocentrus adspersus</name>
    <dbReference type="NCBI Taxonomy" id="1586481"/>
    <lineage>
        <taxon>Eukaryota</taxon>
        <taxon>Metazoa</taxon>
        <taxon>Ecdysozoa</taxon>
        <taxon>Arthropoda</taxon>
        <taxon>Hexapoda</taxon>
        <taxon>Insecta</taxon>
        <taxon>Pterygota</taxon>
        <taxon>Neoptera</taxon>
        <taxon>Endopterygota</taxon>
        <taxon>Coleoptera</taxon>
        <taxon>Polyphaga</taxon>
        <taxon>Cucujiformia</taxon>
        <taxon>Chrysomeloidea</taxon>
        <taxon>Cerambycidae</taxon>
        <taxon>Lamiinae</taxon>
        <taxon>Acanthocinini</taxon>
        <taxon>Exocentrus</taxon>
    </lineage>
</organism>
<sequence length="140" mass="15799">MKTESTSVGEPIWTSNVELLAQECLPVIGSCQVSSILHNLNTNNQETSTQNVDLIIIPANDLKLQNVDTSCNPHNNYVILKENGGNTNNDQIKNINERNGAKRDKSKKDNFEDMLYFVCNLCPFLCTKDEKNYRTSRKCS</sequence>
<dbReference type="Proteomes" id="UP001159042">
    <property type="component" value="Unassembled WGS sequence"/>
</dbReference>
<name>A0AAV8WBS1_9CUCU</name>